<sequence>MLCLRVISTEMTNGRSKRQSRSGKIPTQISGDGRLGDKIQQEQYGRVESSAPLSSRLDGFYGGAAASLDLRPQVPHSVLPVSIRAGQGPPDPPTHEAFPKSALPPTGWAPSQAPSTATYGRTSVYQSAQPAKYQGSHRVVPVSLPEVRNDALPNPVVVHPTGVAVTDTAGQSSSRYTKYEPSIMTPQQHLHHTLPEATMNTGRGIPKPVTSERGHRKKSRKVHSTDDRRLIPDVRPPYPTEKNGAHSRGQSLDDHRAIPSIMSPPLQLLSVSQNTEASQHKRPTDQILTAIPLKEPTRSGQEPSSANFVNSFEVPLATGVSRPTISEEPKVSAMNGGSISADARHIGNTLLRPPSSAGLRPETEKSRRHHKESKEEPKRISPKRVPSQLITQPPIGDPNQGHIMGPSANLTTEPKPASASQMPYVLLPEQPPLFLVNGSVSHTGQYPSEHTPQQIIAQASDRSTAADPIPTYVQQPEWRPQPHTREPSTDAPPLDRQRQDSTKGAQNGTPITSHPGPPPPTPPYQVWTPARDNHNPKLQPDTQSTQPPKTPFRPEIRHKGLAEILSSPHPKDPGSTKPSPTTHHELTPTTTNTTPPGRLPQHDIAEHNPHGHAHYVSTSSNPVNVGPATLPEVQIASRVPPSPVVTSHPTHSHHSRKVSEGSIHPDARTPVEGRGKYSPAHNTPRSPNMDADQKTPASPGHNSSWSRRRGAQALQEQANHAPTSSSSRLPTSVIDPTHPYQAEVALQVHEKDHGVALASPMPRFVRIHPDQYPLANPSAEPTSQPATQPSKVEHSSQHKSKRHTRDSSSKNHSPPGAIPGTVSTQKPLATNGISPSAAAQQALPPKFATSPRAIPLSRIASDESGLRTPSSLAMSNLQPTVSRASLPEGRSWSKGGLLNKLLSRGTKPEPNPTPEIWVPPQAKQVAPVPQPNGSRPSLDSVRAQTTSRRPLPATVGKNQGSIFTPFKYLKSKRNNSMSAVSIQAQHGTPTNTVIGSPTASMHSTAAPPIIPPPLRDPIVAADRWTRTAEIRKKPDGKTRRPRPGVTFDIAEEDSPEAGRRPKPTRSKKRSSTSTTTTPQDNPKHHA</sequence>
<accession>A0ACD3BF60</accession>
<evidence type="ECO:0000313" key="2">
    <source>
        <dbReference type="Proteomes" id="UP000308600"/>
    </source>
</evidence>
<name>A0ACD3BF60_9AGAR</name>
<gene>
    <name evidence="1" type="ORF">BDN72DRAFT_241216</name>
</gene>
<evidence type="ECO:0000313" key="1">
    <source>
        <dbReference type="EMBL" id="TFK76520.1"/>
    </source>
</evidence>
<protein>
    <submittedName>
        <fullName evidence="1">Uncharacterized protein</fullName>
    </submittedName>
</protein>
<dbReference type="Proteomes" id="UP000308600">
    <property type="component" value="Unassembled WGS sequence"/>
</dbReference>
<reference evidence="1 2" key="1">
    <citation type="journal article" date="2019" name="Nat. Ecol. Evol.">
        <title>Megaphylogeny resolves global patterns of mushroom evolution.</title>
        <authorList>
            <person name="Varga T."/>
            <person name="Krizsan K."/>
            <person name="Foldi C."/>
            <person name="Dima B."/>
            <person name="Sanchez-Garcia M."/>
            <person name="Sanchez-Ramirez S."/>
            <person name="Szollosi G.J."/>
            <person name="Szarkandi J.G."/>
            <person name="Papp V."/>
            <person name="Albert L."/>
            <person name="Andreopoulos W."/>
            <person name="Angelini C."/>
            <person name="Antonin V."/>
            <person name="Barry K.W."/>
            <person name="Bougher N.L."/>
            <person name="Buchanan P."/>
            <person name="Buyck B."/>
            <person name="Bense V."/>
            <person name="Catcheside P."/>
            <person name="Chovatia M."/>
            <person name="Cooper J."/>
            <person name="Damon W."/>
            <person name="Desjardin D."/>
            <person name="Finy P."/>
            <person name="Geml J."/>
            <person name="Haridas S."/>
            <person name="Hughes K."/>
            <person name="Justo A."/>
            <person name="Karasinski D."/>
            <person name="Kautmanova I."/>
            <person name="Kiss B."/>
            <person name="Kocsube S."/>
            <person name="Kotiranta H."/>
            <person name="LaButti K.M."/>
            <person name="Lechner B.E."/>
            <person name="Liimatainen K."/>
            <person name="Lipzen A."/>
            <person name="Lukacs Z."/>
            <person name="Mihaltcheva S."/>
            <person name="Morgado L.N."/>
            <person name="Niskanen T."/>
            <person name="Noordeloos M.E."/>
            <person name="Ohm R.A."/>
            <person name="Ortiz-Santana B."/>
            <person name="Ovrebo C."/>
            <person name="Racz N."/>
            <person name="Riley R."/>
            <person name="Savchenko A."/>
            <person name="Shiryaev A."/>
            <person name="Soop K."/>
            <person name="Spirin V."/>
            <person name="Szebenyi C."/>
            <person name="Tomsovsky M."/>
            <person name="Tulloss R.E."/>
            <person name="Uehling J."/>
            <person name="Grigoriev I.V."/>
            <person name="Vagvolgyi C."/>
            <person name="Papp T."/>
            <person name="Martin F.M."/>
            <person name="Miettinen O."/>
            <person name="Hibbett D.S."/>
            <person name="Nagy L.G."/>
        </authorList>
    </citation>
    <scope>NUCLEOTIDE SEQUENCE [LARGE SCALE GENOMIC DNA]</scope>
    <source>
        <strain evidence="1 2">NL-1719</strain>
    </source>
</reference>
<proteinExistence type="predicted"/>
<organism evidence="1 2">
    <name type="scientific">Pluteus cervinus</name>
    <dbReference type="NCBI Taxonomy" id="181527"/>
    <lineage>
        <taxon>Eukaryota</taxon>
        <taxon>Fungi</taxon>
        <taxon>Dikarya</taxon>
        <taxon>Basidiomycota</taxon>
        <taxon>Agaricomycotina</taxon>
        <taxon>Agaricomycetes</taxon>
        <taxon>Agaricomycetidae</taxon>
        <taxon>Agaricales</taxon>
        <taxon>Pluteineae</taxon>
        <taxon>Pluteaceae</taxon>
        <taxon>Pluteus</taxon>
    </lineage>
</organism>
<keyword evidence="2" id="KW-1185">Reference proteome</keyword>
<dbReference type="EMBL" id="ML208260">
    <property type="protein sequence ID" value="TFK76520.1"/>
    <property type="molecule type" value="Genomic_DNA"/>
</dbReference>